<evidence type="ECO:0000256" key="1">
    <source>
        <dbReference type="ARBA" id="ARBA00004167"/>
    </source>
</evidence>
<proteinExistence type="predicted"/>
<name>A0A8X8CYF5_POPTO</name>
<dbReference type="PANTHER" id="PTHR48007">
    <property type="entry name" value="LEUCINE-RICH REPEAT RECEPTOR-LIKE PROTEIN KINASE PXC1"/>
    <property type="match status" value="1"/>
</dbReference>
<dbReference type="FunFam" id="1.10.510.10:FF:000480">
    <property type="entry name" value="Pollen receptor-like kinase 1"/>
    <property type="match status" value="1"/>
</dbReference>
<dbReference type="Pfam" id="PF13855">
    <property type="entry name" value="LRR_8"/>
    <property type="match status" value="1"/>
</dbReference>
<dbReference type="GO" id="GO:0004672">
    <property type="term" value="F:protein kinase activity"/>
    <property type="evidence" value="ECO:0007669"/>
    <property type="project" value="InterPro"/>
</dbReference>
<dbReference type="PROSITE" id="PS50081">
    <property type="entry name" value="ZF_DAG_PE_2"/>
    <property type="match status" value="1"/>
</dbReference>
<dbReference type="PANTHER" id="PTHR48007:SF67">
    <property type="entry name" value="POLLEN RECEPTOR-LIKE KINASE 1"/>
    <property type="match status" value="1"/>
</dbReference>
<dbReference type="EMBL" id="JAAWWB010000012">
    <property type="protein sequence ID" value="KAG6770917.1"/>
    <property type="molecule type" value="Genomic_DNA"/>
</dbReference>
<sequence>MYLKQAFDACKSSRKALRYLGSTVLDTWYNGWPGEGDRVTGRPREAQVDSDPTTKPILWSPRSHLSPDAEILVNFKNSLSTNSLLSNWNVSGNPPCNGSTNNWVGLRCNGDGTIDKLQLENMGLTGTINIVILTQLSKLRALSFMNNSLEGSMPQVKKLGSLKNLFLSNNSFSGKIAEDAFDGMNSLREVHLAHNEFTGGIPRSLASAQKLTKLSLEGDYGKLPGFPQENLTVFNAADNNFEGQIPASLSHFSPSSFTAKTPKFNYSKKKIVMNGVGTREIQSSDQFGDGKTVDNGQLHFVRCDRGRFDLQDLLKASAEVVGSGTLGSSCKTVLSDGPSMVLKRFRHMSNVGNEEFHEHMRKLGTLSHPNLLPLVAYYHRKEEKLLVSHLIDNGSLASRLHANRAPGKPWLDWPTRLKIVKGVARGLVYLYKEFPTLALPHGHLKSSNVLLDDQFEPLLTDYALVPLVNRDHAQQVMVAYKSPEFTHSDRTTRKTDVWSLGILILEILTGKFPENYVMQGRGGDADLATWVNSVVREEWTGEVFDMDIIRTKNCEKEMLKLLKTGMCCCEWNMENRWDLKEAVAKIEELKERDNDNDDFSNSYASEVYSSRAMTDDDFSFSVNAFSPSLSQFSNSQQRISAEIPSTTILTSGLAALPIRTYACQDSYQGSGHFKSDIELIKCNFRLDGQAKFVEGSDFVAILSSQGIDYLLSGEGKVPLSSFDCKVICLFFSANWCRPCKAFAPQLVKIYNSLRGSGKKLEIVFISFDRDEDGFKEHFKCMPWLAVPFEVNLHRHLSDIYHVNRIPSCISLGSDGISAEEDMIGLIEDFGAEAFPFTRERFDELRSIDDAKRQGGKLQQLLAHEGRNYVLSGDTRKIFVSELVGKTIGLYFGAHWCPPSRAFTTQLIQAYNEIITTNDGCFEIILVSTDRDLKEFNTNLSNMPWLAIPYEDRTRQDLCRIFNIKGIPALVIIGQDGKIISTDGKAMISLYGAKAFPFTESRITEIEATLKEEGDALPRQVKDIKHRHALKLDMAKAYVCDCCNGQGKFWAFSCDVCDYDLHPACVEEACSDCLMKVGDINITA</sequence>
<dbReference type="CDD" id="cd03009">
    <property type="entry name" value="TryX_like_TryX_NRX"/>
    <property type="match status" value="1"/>
</dbReference>
<feature type="domain" description="Phorbol-ester/DAG-type" evidence="12">
    <location>
        <begin position="1024"/>
        <end position="1072"/>
    </location>
</feature>
<dbReference type="OrthoDB" id="409136at2759"/>
<dbReference type="AlphaFoldDB" id="A0A8X8CYF5"/>
<evidence type="ECO:0000256" key="3">
    <source>
        <dbReference type="ARBA" id="ARBA00022614"/>
    </source>
</evidence>
<protein>
    <submittedName>
        <fullName evidence="14">Uncharacterized protein</fullName>
    </submittedName>
</protein>
<dbReference type="Pfam" id="PF08263">
    <property type="entry name" value="LRRNT_2"/>
    <property type="match status" value="1"/>
</dbReference>
<evidence type="ECO:0000256" key="4">
    <source>
        <dbReference type="ARBA" id="ARBA00022692"/>
    </source>
</evidence>
<dbReference type="GO" id="GO:0005524">
    <property type="term" value="F:ATP binding"/>
    <property type="evidence" value="ECO:0007669"/>
    <property type="project" value="InterPro"/>
</dbReference>
<evidence type="ECO:0000259" key="12">
    <source>
        <dbReference type="PROSITE" id="PS50081"/>
    </source>
</evidence>
<dbReference type="GO" id="GO:0004791">
    <property type="term" value="F:thioredoxin-disulfide reductase (NADPH) activity"/>
    <property type="evidence" value="ECO:0007669"/>
    <property type="project" value="InterPro"/>
</dbReference>
<comment type="caution">
    <text evidence="14">The sequence shown here is derived from an EMBL/GenBank/DDBJ whole genome shotgun (WGS) entry which is preliminary data.</text>
</comment>
<dbReference type="PROSITE" id="PS51352">
    <property type="entry name" value="THIOREDOXIN_2"/>
    <property type="match status" value="1"/>
</dbReference>
<reference evidence="14" key="1">
    <citation type="journal article" date="2020" name="bioRxiv">
        <title>Hybrid origin of Populus tomentosa Carr. identified through genome sequencing and phylogenomic analysis.</title>
        <authorList>
            <person name="An X."/>
            <person name="Gao K."/>
            <person name="Chen Z."/>
            <person name="Li J."/>
            <person name="Yang X."/>
            <person name="Yang X."/>
            <person name="Zhou J."/>
            <person name="Guo T."/>
            <person name="Zhao T."/>
            <person name="Huang S."/>
            <person name="Miao D."/>
            <person name="Khan W.U."/>
            <person name="Rao P."/>
            <person name="Ye M."/>
            <person name="Lei B."/>
            <person name="Liao W."/>
            <person name="Wang J."/>
            <person name="Ji L."/>
            <person name="Li Y."/>
            <person name="Guo B."/>
            <person name="Mustafa N.S."/>
            <person name="Li S."/>
            <person name="Yun Q."/>
            <person name="Keller S.R."/>
            <person name="Mao J."/>
            <person name="Zhang R."/>
            <person name="Strauss S.H."/>
        </authorList>
    </citation>
    <scope>NUCLEOTIDE SEQUENCE</scope>
    <source>
        <strain evidence="14">GM15</strain>
        <tissue evidence="14">Leaf</tissue>
    </source>
</reference>
<evidence type="ECO:0000256" key="5">
    <source>
        <dbReference type="ARBA" id="ARBA00022729"/>
    </source>
</evidence>
<evidence type="ECO:0000259" key="13">
    <source>
        <dbReference type="PROSITE" id="PS51352"/>
    </source>
</evidence>
<keyword evidence="3" id="KW-0433">Leucine-rich repeat</keyword>
<dbReference type="InterPro" id="IPR013210">
    <property type="entry name" value="LRR_N_plant-typ"/>
</dbReference>
<evidence type="ECO:0000256" key="9">
    <source>
        <dbReference type="ARBA" id="ARBA00023170"/>
    </source>
</evidence>
<dbReference type="Proteomes" id="UP000886885">
    <property type="component" value="Chromosome 6D"/>
</dbReference>
<evidence type="ECO:0000313" key="15">
    <source>
        <dbReference type="Proteomes" id="UP000886885"/>
    </source>
</evidence>
<feature type="compositionally biased region" description="Basic and acidic residues" evidence="10">
    <location>
        <begin position="35"/>
        <end position="47"/>
    </location>
</feature>
<evidence type="ECO:0000256" key="8">
    <source>
        <dbReference type="ARBA" id="ARBA00023136"/>
    </source>
</evidence>
<dbReference type="InterPro" id="IPR002219">
    <property type="entry name" value="PKC_DAG/PE"/>
</dbReference>
<dbReference type="Pfam" id="PF13905">
    <property type="entry name" value="Thioredoxin_8"/>
    <property type="match status" value="2"/>
</dbReference>
<dbReference type="InterPro" id="IPR004146">
    <property type="entry name" value="DC1"/>
</dbReference>
<keyword evidence="7" id="KW-1133">Transmembrane helix</keyword>
<dbReference type="InterPro" id="IPR013766">
    <property type="entry name" value="Thioredoxin_domain"/>
</dbReference>
<gene>
    <name evidence="14" type="ORF">POTOM_026619</name>
</gene>
<dbReference type="Pfam" id="PF00069">
    <property type="entry name" value="Pkinase"/>
    <property type="match status" value="1"/>
</dbReference>
<dbReference type="InterPro" id="IPR046959">
    <property type="entry name" value="PRK1-6/SRF4-like"/>
</dbReference>
<dbReference type="InterPro" id="IPR045870">
    <property type="entry name" value="TryX_NRX_thioredoxin_dom"/>
</dbReference>
<dbReference type="GO" id="GO:0016020">
    <property type="term" value="C:membrane"/>
    <property type="evidence" value="ECO:0007669"/>
    <property type="project" value="UniProtKB-SubCell"/>
</dbReference>
<evidence type="ECO:0000313" key="14">
    <source>
        <dbReference type="EMBL" id="KAG6770917.1"/>
    </source>
</evidence>
<accession>A0A8X8CYF5</accession>
<feature type="domain" description="Protein kinase" evidence="11">
    <location>
        <begin position="315"/>
        <end position="589"/>
    </location>
</feature>
<evidence type="ECO:0000256" key="6">
    <source>
        <dbReference type="ARBA" id="ARBA00022737"/>
    </source>
</evidence>
<keyword evidence="4" id="KW-0812">Transmembrane</keyword>
<evidence type="ECO:0000256" key="2">
    <source>
        <dbReference type="ARBA" id="ARBA00022553"/>
    </source>
</evidence>
<dbReference type="InterPro" id="IPR001611">
    <property type="entry name" value="Leu-rich_rpt"/>
</dbReference>
<evidence type="ECO:0000259" key="11">
    <source>
        <dbReference type="PROSITE" id="PS50011"/>
    </source>
</evidence>
<comment type="subcellular location">
    <subcellularLocation>
        <location evidence="1">Membrane</location>
        <topology evidence="1">Single-pass membrane protein</topology>
    </subcellularLocation>
</comment>
<keyword evidence="2" id="KW-0597">Phosphoprotein</keyword>
<dbReference type="InterPro" id="IPR012336">
    <property type="entry name" value="Thioredoxin-like_fold"/>
</dbReference>
<evidence type="ECO:0000256" key="7">
    <source>
        <dbReference type="ARBA" id="ARBA00022989"/>
    </source>
</evidence>
<organism evidence="14 15">
    <name type="scientific">Populus tomentosa</name>
    <name type="common">Chinese white poplar</name>
    <dbReference type="NCBI Taxonomy" id="118781"/>
    <lineage>
        <taxon>Eukaryota</taxon>
        <taxon>Viridiplantae</taxon>
        <taxon>Streptophyta</taxon>
        <taxon>Embryophyta</taxon>
        <taxon>Tracheophyta</taxon>
        <taxon>Spermatophyta</taxon>
        <taxon>Magnoliopsida</taxon>
        <taxon>eudicotyledons</taxon>
        <taxon>Gunneridae</taxon>
        <taxon>Pentapetalae</taxon>
        <taxon>rosids</taxon>
        <taxon>fabids</taxon>
        <taxon>Malpighiales</taxon>
        <taxon>Salicaceae</taxon>
        <taxon>Saliceae</taxon>
        <taxon>Populus</taxon>
    </lineage>
</organism>
<feature type="region of interest" description="Disordered" evidence="10">
    <location>
        <begin position="35"/>
        <end position="55"/>
    </location>
</feature>
<feature type="domain" description="Thioredoxin" evidence="13">
    <location>
        <begin position="699"/>
        <end position="853"/>
    </location>
</feature>
<dbReference type="SMART" id="SM00220">
    <property type="entry name" value="S_TKc"/>
    <property type="match status" value="1"/>
</dbReference>
<keyword evidence="15" id="KW-1185">Reference proteome</keyword>
<evidence type="ECO:0000256" key="10">
    <source>
        <dbReference type="SAM" id="MobiDB-lite"/>
    </source>
</evidence>
<keyword evidence="6" id="KW-0677">Repeat</keyword>
<keyword evidence="5" id="KW-0732">Signal</keyword>
<dbReference type="PROSITE" id="PS50011">
    <property type="entry name" value="PROTEIN_KINASE_DOM"/>
    <property type="match status" value="1"/>
</dbReference>
<keyword evidence="8" id="KW-0472">Membrane</keyword>
<dbReference type="InterPro" id="IPR000719">
    <property type="entry name" value="Prot_kinase_dom"/>
</dbReference>
<keyword evidence="9" id="KW-0675">Receptor</keyword>
<dbReference type="Pfam" id="PF03107">
    <property type="entry name" value="C1_2"/>
    <property type="match status" value="1"/>
</dbReference>